<dbReference type="Ensembl" id="ENSDLAT00005001447.2">
    <property type="protein sequence ID" value="ENSDLAP00005001380.2"/>
    <property type="gene ID" value="ENSDLAG00005000684.2"/>
</dbReference>
<dbReference type="AlphaFoldDB" id="A0A8C4DGD0"/>
<dbReference type="GO" id="GO:0000785">
    <property type="term" value="C:chromatin"/>
    <property type="evidence" value="ECO:0007669"/>
    <property type="project" value="TreeGrafter"/>
</dbReference>
<proteinExistence type="predicted"/>
<dbReference type="GO" id="GO:0005634">
    <property type="term" value="C:nucleus"/>
    <property type="evidence" value="ECO:0007669"/>
    <property type="project" value="TreeGrafter"/>
</dbReference>
<dbReference type="PANTHER" id="PTHR14389">
    <property type="entry name" value="SI:CH1073-475A24.1"/>
    <property type="match status" value="1"/>
</dbReference>
<dbReference type="InterPro" id="IPR009003">
    <property type="entry name" value="Peptidase_S1_PA"/>
</dbReference>
<feature type="compositionally biased region" description="Basic and acidic residues" evidence="1">
    <location>
        <begin position="1"/>
        <end position="17"/>
    </location>
</feature>
<gene>
    <name evidence="2" type="primary">LOC127363855</name>
</gene>
<reference evidence="2" key="1">
    <citation type="submission" date="2025-08" db="UniProtKB">
        <authorList>
            <consortium name="Ensembl"/>
        </authorList>
    </citation>
    <scope>IDENTIFICATION</scope>
</reference>
<dbReference type="Pfam" id="PF13365">
    <property type="entry name" value="Trypsin_2"/>
    <property type="match status" value="1"/>
</dbReference>
<name>A0A8C4DGD0_DICLA</name>
<sequence>MGPKLERRIEGPMDKFITKNMKGESSQPPDLHSAAKPCGTPPPSQACRMPLAQRQQESVPAPRHPLDKQKEEPHTTHTFEWCWNDKKFNVTCNKARTVEELLKRSPQFKEIAEKNKNKELVIVREGKAISSHFPCSLIKNERLTVKYVKAVDREKQSLGGYCDPVVLRRKGPSSELVMFHVQTKGGTNVAKIMRNPAIKIEFQKITVYAYKGEKVKQALKRDGRLRDIVFKKNCALSHKSTDVTTEMSSLVDDLDGKTFKIILLNKSTPPESQPGSLDDAYMIQNESLNSESDRNQDPPQESATTESVNSNTPKEKLKVNDNMTAERNQIMQQHLSSQFKGLIKGLKTPQSKLSRIQNYFRVEFGKNAQTCAEVKTMKKLMKLSDSVCHVRVNGRPEGSGFLLFDKFVLTNGHVINNIYNETRRQLNETVTVHFSYESLDQKEGGQDSGSKVEEVTGFEYCPGESDWALLRLGDGQTLPDGLLAHFGFLPKSGGICIIGHPDGGVKKIDPSSIVPTDNRNQVVERHYLENQGPFQLVTPRFFQSVAESVKEQRQVLTYQSNSYHGSSGSPVFDEHCNVVAMHTGGYPYPDARGETQSVIEYGHPLSVIIVRFIVQLVERGRFDVLKKYLSCSYVRHQNLMSDLKKLVESRNLTAFKNAVNNSAVTNDESLKEFFEFISQKEEPVPMDID</sequence>
<protein>
    <recommendedName>
        <fullName evidence="4">Serine protease</fullName>
    </recommendedName>
</protein>
<dbReference type="PANTHER" id="PTHR14389:SF3">
    <property type="entry name" value="PROTEIN FAM111A-LIKE"/>
    <property type="match status" value="1"/>
</dbReference>
<dbReference type="GeneTree" id="ENSGT00390000005182"/>
<evidence type="ECO:0000256" key="1">
    <source>
        <dbReference type="SAM" id="MobiDB-lite"/>
    </source>
</evidence>
<organism evidence="2 3">
    <name type="scientific">Dicentrarchus labrax</name>
    <name type="common">European seabass</name>
    <name type="synonym">Morone labrax</name>
    <dbReference type="NCBI Taxonomy" id="13489"/>
    <lineage>
        <taxon>Eukaryota</taxon>
        <taxon>Metazoa</taxon>
        <taxon>Chordata</taxon>
        <taxon>Craniata</taxon>
        <taxon>Vertebrata</taxon>
        <taxon>Euteleostomi</taxon>
        <taxon>Actinopterygii</taxon>
        <taxon>Neopterygii</taxon>
        <taxon>Teleostei</taxon>
        <taxon>Neoteleostei</taxon>
        <taxon>Acanthomorphata</taxon>
        <taxon>Eupercaria</taxon>
        <taxon>Moronidae</taxon>
        <taxon>Dicentrarchus</taxon>
    </lineage>
</organism>
<reference evidence="2" key="2">
    <citation type="submission" date="2025-09" db="UniProtKB">
        <authorList>
            <consortium name="Ensembl"/>
        </authorList>
    </citation>
    <scope>IDENTIFICATION</scope>
</reference>
<dbReference type="Proteomes" id="UP000694389">
    <property type="component" value="Unassembled WGS sequence"/>
</dbReference>
<feature type="region of interest" description="Disordered" evidence="1">
    <location>
        <begin position="1"/>
        <end position="72"/>
    </location>
</feature>
<dbReference type="Gene3D" id="2.40.10.10">
    <property type="entry name" value="Trypsin-like serine proteases"/>
    <property type="match status" value="1"/>
</dbReference>
<feature type="compositionally biased region" description="Polar residues" evidence="1">
    <location>
        <begin position="297"/>
        <end position="312"/>
    </location>
</feature>
<dbReference type="InterPro" id="IPR043504">
    <property type="entry name" value="Peptidase_S1_PA_chymotrypsin"/>
</dbReference>
<keyword evidence="3" id="KW-1185">Reference proteome</keyword>
<evidence type="ECO:0008006" key="4">
    <source>
        <dbReference type="Google" id="ProtNLM"/>
    </source>
</evidence>
<dbReference type="SUPFAM" id="SSF50494">
    <property type="entry name" value="Trypsin-like serine proteases"/>
    <property type="match status" value="1"/>
</dbReference>
<evidence type="ECO:0000313" key="2">
    <source>
        <dbReference type="Ensembl" id="ENSDLAP00005001380.2"/>
    </source>
</evidence>
<feature type="region of interest" description="Disordered" evidence="1">
    <location>
        <begin position="288"/>
        <end position="317"/>
    </location>
</feature>
<dbReference type="GO" id="GO:0006260">
    <property type="term" value="P:DNA replication"/>
    <property type="evidence" value="ECO:0007669"/>
    <property type="project" value="TreeGrafter"/>
</dbReference>
<evidence type="ECO:0000313" key="3">
    <source>
        <dbReference type="Proteomes" id="UP000694389"/>
    </source>
</evidence>
<accession>A0A8C4DGD0</accession>